<evidence type="ECO:0000313" key="1">
    <source>
        <dbReference type="EMBL" id="SFB94115.1"/>
    </source>
</evidence>
<dbReference type="Proteomes" id="UP000240042">
    <property type="component" value="Unassembled WGS sequence"/>
</dbReference>
<dbReference type="RefSeq" id="WP_092320036.1">
    <property type="nucleotide sequence ID" value="NZ_FOKY01000025.1"/>
</dbReference>
<reference evidence="2" key="1">
    <citation type="submission" date="2016-10" db="EMBL/GenBank/DDBJ databases">
        <authorList>
            <person name="Varghese N."/>
            <person name="Submissions S."/>
        </authorList>
    </citation>
    <scope>NUCLEOTIDE SEQUENCE [LARGE SCALE GENOMIC DNA]</scope>
    <source>
        <strain evidence="2">ATCC 43811</strain>
    </source>
</reference>
<dbReference type="STRING" id="34097.SAMN02745150_01394"/>
<name>A0A1I1F406_BREAD</name>
<gene>
    <name evidence="1" type="ORF">SAMN02745150_01394</name>
</gene>
<organism evidence="1 2">
    <name type="scientific">Brevinema andersonii</name>
    <dbReference type="NCBI Taxonomy" id="34097"/>
    <lineage>
        <taxon>Bacteria</taxon>
        <taxon>Pseudomonadati</taxon>
        <taxon>Spirochaetota</taxon>
        <taxon>Spirochaetia</taxon>
        <taxon>Brevinematales</taxon>
        <taxon>Brevinemataceae</taxon>
        <taxon>Brevinema</taxon>
    </lineage>
</organism>
<accession>A0A1I1F406</accession>
<keyword evidence="2" id="KW-1185">Reference proteome</keyword>
<evidence type="ECO:0000313" key="2">
    <source>
        <dbReference type="Proteomes" id="UP000240042"/>
    </source>
</evidence>
<protein>
    <submittedName>
        <fullName evidence="1">Uncharacterized protein</fullName>
    </submittedName>
</protein>
<proteinExistence type="predicted"/>
<dbReference type="EMBL" id="FOKY01000025">
    <property type="protein sequence ID" value="SFB94115.1"/>
    <property type="molecule type" value="Genomic_DNA"/>
</dbReference>
<dbReference type="AlphaFoldDB" id="A0A1I1F406"/>
<sequence length="1008" mass="117643">MYLKQIVYFFLALLWIPDFVYAQILDNRDLPPESLRQKPPFVPTDRSAARNKNTGEFFVLDNADDIVIQDQTDTDVFEITMTGNVRVRFDNNYIKTEKMIITVKDSRVINIGAYGNVEFTFGESKYLAESINYQPDMERGVMYNVRSTMGASFGTTPDIPWFYTSERVTIQGPDRFVLENITLSTSDSRFDHYSVFATKLWYLQGKIALAAGIQYKVGQASFVWLPMFFQLEGGSGIHTSFGNEKRIGYYFINNYILESKIGKFWFGFDIYERQGQYFKLEYTAPSYGILKSLKFNLDLANDVRIVKNGDLYSQWIYPQFNPAGELERMTQFGWHYKIDLSLATNDINVNINFEDLNDPFFMSKYSYRSRFDNSKSINFFELLNPTQNSWFGYQGDAQPQVASLTRGFTVNTGRLAIKGNWELIRITRPNNSNQFLNSYYAYKVRNLTLPEISYDFGTLNLVDYKYSTKAGATIIDSTGKIRKMLFSQIPRLERILEGRSNRIITRTFVTQADNTTKLVFETNWEKITITNIVTNDYEWLNIKTTANVSASYTAQQTFGTNSSSTVTDFNTLTNTNWTSLADLYRHEEKGMLNYSMGMFNNALTFKNGLNFNYTEQWSSYGESYTNSQRISGFKLDYQIGTTFQPKLLWNDAELDRVSIPLDISVDFTYPAYYLLRMQDNYLKESSLNWKNSIAVEAFQWRRIPILGLKLGADWTLRYRVPTDEQQKKFDNDPSDIYINNKIYDRITARGTASILWFNIGTETTIDILRTETNRTDSIFGNDPSKRFIGGDPKLLIQFQPDSKYHYIPKLIYRYSLLTNYSFNLEIVWDAKLKNWQVPALYPFIYEIEEFGFVTRYYQDFVNLRNSYLSLDFVMSMKFTRYLTFKFSSKMLNNKIYLYYGGIYNGESVLAPGETPKDFWQDLGNSLKIWDQAALKRTSFKLQTLNFELIHDLQTWDMRLIFKLGRRIDDVKQIAFWEPYIGVAFTMKGANAANIFPEFQKRFIPVEYQ</sequence>
<dbReference type="OrthoDB" id="9810758at2"/>